<evidence type="ECO:0000259" key="3">
    <source>
        <dbReference type="Pfam" id="PF08212"/>
    </source>
</evidence>
<dbReference type="InterPro" id="IPR022271">
    <property type="entry name" value="Lipocalin_ApoD"/>
</dbReference>
<comment type="subunit">
    <text evidence="2">Homodimer.</text>
</comment>
<proteinExistence type="inferred from homology"/>
<dbReference type="PIRSF" id="PIRSF036893">
    <property type="entry name" value="Lipocalin_ApoD"/>
    <property type="match status" value="1"/>
</dbReference>
<dbReference type="GO" id="GO:0008289">
    <property type="term" value="F:lipid binding"/>
    <property type="evidence" value="ECO:0007669"/>
    <property type="project" value="UniProtKB-UniRule"/>
</dbReference>
<dbReference type="InterPro" id="IPR022272">
    <property type="entry name" value="Lipocalin_CS"/>
</dbReference>
<dbReference type="Pfam" id="PF08212">
    <property type="entry name" value="Lipocalin_2"/>
    <property type="match status" value="1"/>
</dbReference>
<dbReference type="PANTHER" id="PTHR10612">
    <property type="entry name" value="APOLIPOPROTEIN D"/>
    <property type="match status" value="1"/>
</dbReference>
<keyword evidence="2" id="KW-0449">Lipoprotein</keyword>
<evidence type="ECO:0000313" key="5">
    <source>
        <dbReference type="Proteomes" id="UP000185895"/>
    </source>
</evidence>
<comment type="function">
    <text evidence="2">Involved in the storage or transport of lipids necessary for membrane maintenance under stressful conditions. Displays a binding preference for lysophospholipids.</text>
</comment>
<keyword evidence="5" id="KW-1185">Reference proteome</keyword>
<dbReference type="PANTHER" id="PTHR10612:SF34">
    <property type="entry name" value="APOLIPOPROTEIN D"/>
    <property type="match status" value="1"/>
</dbReference>
<feature type="chain" id="PRO_5043114295" description="Outer membrane lipoprotein Blc" evidence="2">
    <location>
        <begin position="26"/>
        <end position="184"/>
    </location>
</feature>
<dbReference type="InterPro" id="IPR000566">
    <property type="entry name" value="Lipocln_cytosolic_FA-bd_dom"/>
</dbReference>
<keyword evidence="2" id="KW-0472">Membrane</keyword>
<comment type="subcellular location">
    <subcellularLocation>
        <location evidence="2">Cell outer membrane</location>
    </subcellularLocation>
</comment>
<accession>A0A1E7QYQ6</accession>
<organism evidence="4 5">
    <name type="scientific">Acinetobacter qingfengensis</name>
    <dbReference type="NCBI Taxonomy" id="1262585"/>
    <lineage>
        <taxon>Bacteria</taxon>
        <taxon>Pseudomonadati</taxon>
        <taxon>Pseudomonadota</taxon>
        <taxon>Gammaproteobacteria</taxon>
        <taxon>Moraxellales</taxon>
        <taxon>Moraxellaceae</taxon>
        <taxon>Acinetobacter</taxon>
    </lineage>
</organism>
<dbReference type="Proteomes" id="UP000185895">
    <property type="component" value="Unassembled WGS sequence"/>
</dbReference>
<feature type="signal peptide" evidence="2">
    <location>
        <begin position="1"/>
        <end position="25"/>
    </location>
</feature>
<keyword evidence="2" id="KW-0998">Cell outer membrane</keyword>
<dbReference type="EMBL" id="MKKK01000067">
    <property type="protein sequence ID" value="OEY92197.1"/>
    <property type="molecule type" value="Genomic_DNA"/>
</dbReference>
<sequence length="184" mass="20878">MNKKIYMVLAIVAIPLAIKTMQARAETQVKAVEKVDIDQYIGKWYEIARLPMYFQRKCASDTTAEYAINTSKTLKVLNTCQTKQGKINTAHGLATVKNTGNSQLTVSFLPTGLRWLPFTQGDYWILRVDSDYTVALVGGPSKKYLWILSRTPTIDDKLYQSYLDTAKQQGFDISKLIRTSHYNP</sequence>
<comment type="caution">
    <text evidence="4">The sequence shown here is derived from an EMBL/GenBank/DDBJ whole genome shotgun (WGS) entry which is preliminary data.</text>
</comment>
<dbReference type="RefSeq" id="WP_070070793.1">
    <property type="nucleotide sequence ID" value="NZ_MKKK01000067.1"/>
</dbReference>
<dbReference type="OrthoDB" id="9793905at2"/>
<dbReference type="PROSITE" id="PS00213">
    <property type="entry name" value="LIPOCALIN"/>
    <property type="match status" value="1"/>
</dbReference>
<dbReference type="InterPro" id="IPR002446">
    <property type="entry name" value="Lipocalin_bac"/>
</dbReference>
<evidence type="ECO:0000256" key="1">
    <source>
        <dbReference type="ARBA" id="ARBA00006889"/>
    </source>
</evidence>
<gene>
    <name evidence="4" type="ORF">BJI46_05440</name>
</gene>
<dbReference type="InterPro" id="IPR012674">
    <property type="entry name" value="Calycin"/>
</dbReference>
<feature type="domain" description="Lipocalin/cytosolic fatty-acid binding" evidence="3">
    <location>
        <begin position="35"/>
        <end position="180"/>
    </location>
</feature>
<protein>
    <recommendedName>
        <fullName evidence="2">Outer membrane lipoprotein Blc</fullName>
    </recommendedName>
</protein>
<dbReference type="GO" id="GO:0006950">
    <property type="term" value="P:response to stress"/>
    <property type="evidence" value="ECO:0007669"/>
    <property type="project" value="UniProtKB-ARBA"/>
</dbReference>
<dbReference type="AlphaFoldDB" id="A0A1E7QYQ6"/>
<evidence type="ECO:0000256" key="2">
    <source>
        <dbReference type="PIRNR" id="PIRNR036893"/>
    </source>
</evidence>
<dbReference type="InterPro" id="IPR047202">
    <property type="entry name" value="Lipocalin_Blc-like_dom"/>
</dbReference>
<name>A0A1E7QYQ6_9GAMM</name>
<comment type="similarity">
    <text evidence="1 2">Belongs to the calycin superfamily. Lipocalin family.</text>
</comment>
<keyword evidence="2" id="KW-0732">Signal</keyword>
<dbReference type="PRINTS" id="PR01171">
    <property type="entry name" value="BCTLIPOCALIN"/>
</dbReference>
<evidence type="ECO:0000313" key="4">
    <source>
        <dbReference type="EMBL" id="OEY92197.1"/>
    </source>
</evidence>
<dbReference type="Gene3D" id="2.40.128.20">
    <property type="match status" value="1"/>
</dbReference>
<keyword evidence="2" id="KW-0446">Lipid-binding</keyword>
<dbReference type="CDD" id="cd19438">
    <property type="entry name" value="lipocalin_Blc-like"/>
    <property type="match status" value="1"/>
</dbReference>
<dbReference type="SUPFAM" id="SSF50814">
    <property type="entry name" value="Lipocalins"/>
    <property type="match status" value="1"/>
</dbReference>
<dbReference type="GO" id="GO:0009279">
    <property type="term" value="C:cell outer membrane"/>
    <property type="evidence" value="ECO:0007669"/>
    <property type="project" value="UniProtKB-SubCell"/>
</dbReference>
<reference evidence="4 5" key="1">
    <citation type="submission" date="2016-09" db="EMBL/GenBank/DDBJ databases">
        <authorList>
            <person name="Capua I."/>
            <person name="De Benedictis P."/>
            <person name="Joannis T."/>
            <person name="Lombin L.H."/>
            <person name="Cattoli G."/>
        </authorList>
    </citation>
    <scope>NUCLEOTIDE SEQUENCE [LARGE SCALE GENOMIC DNA]</scope>
    <source>
        <strain evidence="4 5">ANC 4671</strain>
    </source>
</reference>